<accession>A0A563VNP3</accession>
<evidence type="ECO:0000313" key="3">
    <source>
        <dbReference type="Proteomes" id="UP000320055"/>
    </source>
</evidence>
<feature type="compositionally biased region" description="Polar residues" evidence="1">
    <location>
        <begin position="244"/>
        <end position="254"/>
    </location>
</feature>
<dbReference type="AlphaFoldDB" id="A0A563VNP3"/>
<keyword evidence="3" id="KW-1185">Reference proteome</keyword>
<dbReference type="Proteomes" id="UP000320055">
    <property type="component" value="Unassembled WGS sequence"/>
</dbReference>
<evidence type="ECO:0000313" key="2">
    <source>
        <dbReference type="EMBL" id="VEP12905.1"/>
    </source>
</evidence>
<evidence type="ECO:0000256" key="1">
    <source>
        <dbReference type="SAM" id="MobiDB-lite"/>
    </source>
</evidence>
<sequence length="269" mass="30893">MKTLATIHLIDGEKGGVGKSFVARTMIQYGLDRSFPFVAVETDRSNPDVAGVYEDICQYAVFTEDEKQADKADRIFEMGMEKNVIVSLPSQVHRAMKSWIEKNQLLTLGQEYGVSFCKWFVCNGEYDSIRLFLASVDCYEKRMTHILVRNLGLCDEWSPIDEDESVQELIKKYRVKVIDFPKLGYKERYLINQHRLQFDEAREYRDFGVLGRQRVVNFLKCAYSAFDSTGMWQDESIEPEIKSKTASTTGTSDSAPKKVKARRTKNQGV</sequence>
<feature type="compositionally biased region" description="Basic residues" evidence="1">
    <location>
        <begin position="257"/>
        <end position="269"/>
    </location>
</feature>
<organism evidence="2 3">
    <name type="scientific">Hyella patelloides LEGE 07179</name>
    <dbReference type="NCBI Taxonomy" id="945734"/>
    <lineage>
        <taxon>Bacteria</taxon>
        <taxon>Bacillati</taxon>
        <taxon>Cyanobacteriota</taxon>
        <taxon>Cyanophyceae</taxon>
        <taxon>Pleurocapsales</taxon>
        <taxon>Hyellaceae</taxon>
        <taxon>Hyella</taxon>
    </lineage>
</organism>
<feature type="region of interest" description="Disordered" evidence="1">
    <location>
        <begin position="237"/>
        <end position="269"/>
    </location>
</feature>
<gene>
    <name evidence="2" type="ORF">H1P_1700020</name>
</gene>
<name>A0A563VNP3_9CYAN</name>
<reference evidence="2 3" key="1">
    <citation type="submission" date="2019-01" db="EMBL/GenBank/DDBJ databases">
        <authorList>
            <person name="Brito A."/>
        </authorList>
    </citation>
    <scope>NUCLEOTIDE SEQUENCE [LARGE SCALE GENOMIC DNA]</scope>
    <source>
        <strain evidence="2">1</strain>
    </source>
</reference>
<dbReference type="EMBL" id="CAACVJ010000080">
    <property type="protein sequence ID" value="VEP12905.1"/>
    <property type="molecule type" value="Genomic_DNA"/>
</dbReference>
<protein>
    <submittedName>
        <fullName evidence="2">Mobilization protein MobD-like protein</fullName>
    </submittedName>
</protein>
<proteinExistence type="predicted"/>